<dbReference type="Gene3D" id="3.30.1540.10">
    <property type="entry name" value="formyl-coa transferase, domain 3"/>
    <property type="match status" value="1"/>
</dbReference>
<dbReference type="InterPro" id="IPR044855">
    <property type="entry name" value="CoA-Trfase_III_dom3_sf"/>
</dbReference>
<protein>
    <submittedName>
        <fullName evidence="2">CoA transferase</fullName>
    </submittedName>
</protein>
<dbReference type="SUPFAM" id="SSF89796">
    <property type="entry name" value="CoA-transferase family III (CaiB/BaiF)"/>
    <property type="match status" value="1"/>
</dbReference>
<dbReference type="InterPro" id="IPR023606">
    <property type="entry name" value="CoA-Trfase_III_dom_1_sf"/>
</dbReference>
<dbReference type="InterPro" id="IPR050483">
    <property type="entry name" value="CoA-transferase_III_domain"/>
</dbReference>
<name>A0A511DE22_9PSEU</name>
<evidence type="ECO:0000256" key="1">
    <source>
        <dbReference type="ARBA" id="ARBA00022679"/>
    </source>
</evidence>
<dbReference type="EMBL" id="BJVJ01000001">
    <property type="protein sequence ID" value="GEL21218.1"/>
    <property type="molecule type" value="Genomic_DNA"/>
</dbReference>
<evidence type="ECO:0000313" key="3">
    <source>
        <dbReference type="Proteomes" id="UP000321685"/>
    </source>
</evidence>
<dbReference type="PANTHER" id="PTHR48207:SF3">
    <property type="entry name" value="SUCCINATE--HYDROXYMETHYLGLUTARATE COA-TRANSFERASE"/>
    <property type="match status" value="1"/>
</dbReference>
<dbReference type="Gene3D" id="3.40.50.10540">
    <property type="entry name" value="Crotonobetainyl-coa:carnitine coa-transferase, domain 1"/>
    <property type="match status" value="1"/>
</dbReference>
<accession>A0A511DE22</accession>
<keyword evidence="3" id="KW-1185">Reference proteome</keyword>
<dbReference type="PANTHER" id="PTHR48207">
    <property type="entry name" value="SUCCINATE--HYDROXYMETHYLGLUTARATE COA-TRANSFERASE"/>
    <property type="match status" value="1"/>
</dbReference>
<dbReference type="AlphaFoldDB" id="A0A511DE22"/>
<dbReference type="GO" id="GO:0008410">
    <property type="term" value="F:CoA-transferase activity"/>
    <property type="evidence" value="ECO:0007669"/>
    <property type="project" value="TreeGrafter"/>
</dbReference>
<dbReference type="Pfam" id="PF02515">
    <property type="entry name" value="CoA_transf_3"/>
    <property type="match status" value="1"/>
</dbReference>
<evidence type="ECO:0000313" key="2">
    <source>
        <dbReference type="EMBL" id="GEL21218.1"/>
    </source>
</evidence>
<dbReference type="OrthoDB" id="9797653at2"/>
<sequence length="416" mass="44489">MTVSTGRTRPAGPTLPLSGVRVLDFTWVISGPQCTQVLADFGAEVIRVEWPHHPDGLRYRVQPPGADPTSPEQSGLWNNLNRNKRSITLNMRHPDAMPLALSLIEKSDVVVENFSPGVLASWGLSWDVMRSVNPRLVYLSMTGFGSSGPDAGHVVFAPIMQAVSGLHAMTGRPGAEPAGLGYSYGDHVAGYFGALAVLAALRERDVTGSGTSIDLSQVEASIALTSTALLDHQVGDRSFVPWGNVSYGSHDAPAGLYRCAGTRSWCAISVQDDAQWARLAQGCGFSDLAADPRLASPTGRAAHRGLLDSRLTEWTRARERDDVIGLLDGWGIPVSPLASVDEVMNSGPLRKRGYFESATHEALGTREFQMGAISSEHGPRLRTAAPVMGEANHDVFAGILGLSGDAVRAYRDDQVI</sequence>
<dbReference type="Proteomes" id="UP000321685">
    <property type="component" value="Unassembled WGS sequence"/>
</dbReference>
<organism evidence="2 3">
    <name type="scientific">Pseudonocardia sulfidoxydans NBRC 16205</name>
    <dbReference type="NCBI Taxonomy" id="1223511"/>
    <lineage>
        <taxon>Bacteria</taxon>
        <taxon>Bacillati</taxon>
        <taxon>Actinomycetota</taxon>
        <taxon>Actinomycetes</taxon>
        <taxon>Pseudonocardiales</taxon>
        <taxon>Pseudonocardiaceae</taxon>
        <taxon>Pseudonocardia</taxon>
    </lineage>
</organism>
<dbReference type="InterPro" id="IPR003673">
    <property type="entry name" value="CoA-Trfase_fam_III"/>
</dbReference>
<proteinExistence type="predicted"/>
<comment type="caution">
    <text evidence="2">The sequence shown here is derived from an EMBL/GenBank/DDBJ whole genome shotgun (WGS) entry which is preliminary data.</text>
</comment>
<gene>
    <name evidence="2" type="ORF">PSU4_01720</name>
</gene>
<reference evidence="2 3" key="1">
    <citation type="submission" date="2019-07" db="EMBL/GenBank/DDBJ databases">
        <title>Whole genome shotgun sequence of Pseudonocardia sulfidoxydans NBRC 16205.</title>
        <authorList>
            <person name="Hosoyama A."/>
            <person name="Uohara A."/>
            <person name="Ohji S."/>
            <person name="Ichikawa N."/>
        </authorList>
    </citation>
    <scope>NUCLEOTIDE SEQUENCE [LARGE SCALE GENOMIC DNA]</scope>
    <source>
        <strain evidence="2 3">NBRC 16205</strain>
    </source>
</reference>
<keyword evidence="1 2" id="KW-0808">Transferase</keyword>